<protein>
    <submittedName>
        <fullName evidence="1">Glycoprotein Q1</fullName>
    </submittedName>
</protein>
<organism evidence="1">
    <name type="scientific">Human betaherpesvirus 6</name>
    <dbReference type="NCBI Taxonomy" id="10368"/>
    <lineage>
        <taxon>Viruses</taxon>
        <taxon>Duplodnaviria</taxon>
        <taxon>Heunggongvirae</taxon>
        <taxon>Peploviricota</taxon>
        <taxon>Herviviricetes</taxon>
        <taxon>Herpesvirales</taxon>
        <taxon>Orthoherpesviridae</taxon>
        <taxon>Betaherpesvirinae</taxon>
        <taxon>Roseolovirus</taxon>
    </lineage>
</organism>
<proteinExistence type="predicted"/>
<sequence length="129" mass="14318">MRPPRCSAPILVCAISMATALSNATVYRDAGTVESTPPPDDEDNYTAKYYDDSIYFNIYDGTNPTPRRRTLPEIISKFSTSEMSRLGGLKVFVPVDYTPTTTLEDIEDLLNYAICDDNSCGCLIETEAR</sequence>
<accession>A0A5P9U3W1</accession>
<name>A0A5P9U3W1_9BETA</name>
<reference evidence="1" key="1">
    <citation type="journal article" date="2018" name="BMC Genomics">
        <title>Comparative genomic, transcriptomic, and proteomic reannotation of human herpesvirus 6.</title>
        <authorList>
            <person name="Greninger A.L."/>
            <person name="Knudsen G.M."/>
            <person name="Roychoudhury P."/>
            <person name="Hanson D.J."/>
            <person name="Sedlak R.H."/>
            <person name="Xie H."/>
            <person name="Guan J."/>
            <person name="Nguyen T."/>
            <person name="Peddu V."/>
            <person name="Boeckh M."/>
            <person name="Huang M.L."/>
            <person name="Cook L."/>
            <person name="Depledge D.P."/>
            <person name="Zerr D.M."/>
            <person name="Koelle D.M."/>
            <person name="Gantt S."/>
            <person name="Yoshikawa T."/>
            <person name="Caserta M."/>
            <person name="Hill J.A."/>
            <person name="Jerome K.R."/>
        </authorList>
    </citation>
    <scope>NUCLEOTIDE SEQUENCE</scope>
    <source>
        <strain evidence="1">HP8H1</strain>
    </source>
</reference>
<evidence type="ECO:0000313" key="1">
    <source>
        <dbReference type="EMBL" id="QFW55157.1"/>
    </source>
</evidence>
<dbReference type="EMBL" id="KY315527">
    <property type="protein sequence ID" value="QFW55157.1"/>
    <property type="molecule type" value="Genomic_DNA"/>
</dbReference>